<gene>
    <name evidence="2" type="ORF">ABLV49_20465</name>
</gene>
<evidence type="ECO:0000313" key="2">
    <source>
        <dbReference type="EMBL" id="XBP70207.1"/>
    </source>
</evidence>
<dbReference type="PANTHER" id="PTHR35563:SF2">
    <property type="entry name" value="BARREL METAL-DEPENDENT HYDROLASE, PUTATIVE (AFU_ORTHOLOGUE AFUA_1G16240)-RELATED"/>
    <property type="match status" value="1"/>
</dbReference>
<dbReference type="Pfam" id="PF04909">
    <property type="entry name" value="Amidohydro_2"/>
    <property type="match status" value="1"/>
</dbReference>
<dbReference type="Gene3D" id="3.20.20.140">
    <property type="entry name" value="Metal-dependent hydrolases"/>
    <property type="match status" value="1"/>
</dbReference>
<name>A0AAU7LRH9_9BURK</name>
<dbReference type="PANTHER" id="PTHR35563">
    <property type="entry name" value="BARREL METAL-DEPENDENT HYDROLASE, PUTATIVE (AFU_ORTHOLOGUE AFUA_1G16240)-RELATED"/>
    <property type="match status" value="1"/>
</dbReference>
<dbReference type="AlphaFoldDB" id="A0AAU7LRH9"/>
<evidence type="ECO:0000259" key="1">
    <source>
        <dbReference type="Pfam" id="PF04909"/>
    </source>
</evidence>
<sequence>MFSDLSKTAVDTHFHVFKAGIAQAGARYAPAYDAPFSSWQAQARPLGVGRGVLVQTSFMGSDNTQLVTELDRWPGILRGVAVLEPDATPQTLQPLHRAGVRGIRLNLAGVSHALSEWARAAPLWDALGSLGWHLELHTDIGRLPEVLAQLPGEMPLVIDHMGKPEAISADDATVRALTDRARRSNVHLKLSGAYRLGGLNPGELSRLWLGELGAGRLLWGSDWPCTNHESLADYPMLLKSLHGWLGDEAVIEAVLSTNPRRLYWAD</sequence>
<dbReference type="InterPro" id="IPR032466">
    <property type="entry name" value="Metal_Hydrolase"/>
</dbReference>
<dbReference type="EMBL" id="CP157675">
    <property type="protein sequence ID" value="XBP70207.1"/>
    <property type="molecule type" value="Genomic_DNA"/>
</dbReference>
<accession>A0AAU7LRH9</accession>
<dbReference type="InterPro" id="IPR006680">
    <property type="entry name" value="Amidohydro-rel"/>
</dbReference>
<dbReference type="InterPro" id="IPR052358">
    <property type="entry name" value="Aro_Compnd_Degr_Hydrolases"/>
</dbReference>
<dbReference type="RefSeq" id="WP_349279394.1">
    <property type="nucleotide sequence ID" value="NZ_CBCSCU010000005.1"/>
</dbReference>
<dbReference type="GO" id="GO:0016787">
    <property type="term" value="F:hydrolase activity"/>
    <property type="evidence" value="ECO:0007669"/>
    <property type="project" value="InterPro"/>
</dbReference>
<organism evidence="2">
    <name type="scientific">Polaromonas hydrogenivorans</name>
    <dbReference type="NCBI Taxonomy" id="335476"/>
    <lineage>
        <taxon>Bacteria</taxon>
        <taxon>Pseudomonadati</taxon>
        <taxon>Pseudomonadota</taxon>
        <taxon>Betaproteobacteria</taxon>
        <taxon>Burkholderiales</taxon>
        <taxon>Comamonadaceae</taxon>
        <taxon>Polaromonas</taxon>
    </lineage>
</organism>
<reference evidence="2" key="1">
    <citation type="submission" date="2024-05" db="EMBL/GenBank/DDBJ databases">
        <authorList>
            <person name="Bunk B."/>
            <person name="Swiderski J."/>
            <person name="Sproer C."/>
            <person name="Thiel V."/>
        </authorList>
    </citation>
    <scope>NUCLEOTIDE SEQUENCE</scope>
    <source>
        <strain evidence="2">DSM 17735</strain>
    </source>
</reference>
<feature type="domain" description="Amidohydrolase-related" evidence="1">
    <location>
        <begin position="10"/>
        <end position="263"/>
    </location>
</feature>
<protein>
    <submittedName>
        <fullName evidence="2">Amidohydrolase family protein</fullName>
    </submittedName>
</protein>
<proteinExistence type="predicted"/>
<dbReference type="SUPFAM" id="SSF51556">
    <property type="entry name" value="Metallo-dependent hydrolases"/>
    <property type="match status" value="1"/>
</dbReference>